<dbReference type="PATRIC" id="fig|1114963.3.peg.4438"/>
<dbReference type="OrthoDB" id="7581394at2"/>
<evidence type="ECO:0000313" key="3">
    <source>
        <dbReference type="Proteomes" id="UP000052268"/>
    </source>
</evidence>
<dbReference type="AlphaFoldDB" id="A0A0J7XID4"/>
<dbReference type="RefSeq" id="WP_021243513.1">
    <property type="nucleotide sequence ID" value="NZ_KQ130458.1"/>
</dbReference>
<sequence>MKATIFKTFALLVPAFLVACQPPARGKDYLKAHPQELAEVLKACADGTHRDAQECSNAESVKTLDQKLRSLSPAH</sequence>
<dbReference type="InterPro" id="IPR047937">
    <property type="entry name" value="Eex_IncN-like"/>
</dbReference>
<dbReference type="PROSITE" id="PS51257">
    <property type="entry name" value="PROKAR_LIPOPROTEIN"/>
    <property type="match status" value="1"/>
</dbReference>
<feature type="chain" id="PRO_5005291464" description="EexN family lipoprotein" evidence="1">
    <location>
        <begin position="27"/>
        <end position="75"/>
    </location>
</feature>
<gene>
    <name evidence="2" type="ORF">V474_04030</name>
</gene>
<accession>A0A0J7XID4</accession>
<feature type="signal peptide" evidence="1">
    <location>
        <begin position="1"/>
        <end position="26"/>
    </location>
</feature>
<keyword evidence="3" id="KW-1185">Reference proteome</keyword>
<keyword evidence="1" id="KW-0732">Signal</keyword>
<dbReference type="EMBL" id="JACU01000012">
    <property type="protein sequence ID" value="KMS51409.1"/>
    <property type="molecule type" value="Genomic_DNA"/>
</dbReference>
<dbReference type="NCBIfam" id="NF033894">
    <property type="entry name" value="Eex_IncN"/>
    <property type="match status" value="1"/>
</dbReference>
<evidence type="ECO:0000256" key="1">
    <source>
        <dbReference type="SAM" id="SignalP"/>
    </source>
</evidence>
<organism evidence="2 3">
    <name type="scientific">Novosphingobium barchaimii LL02</name>
    <dbReference type="NCBI Taxonomy" id="1114963"/>
    <lineage>
        <taxon>Bacteria</taxon>
        <taxon>Pseudomonadati</taxon>
        <taxon>Pseudomonadota</taxon>
        <taxon>Alphaproteobacteria</taxon>
        <taxon>Sphingomonadales</taxon>
        <taxon>Sphingomonadaceae</taxon>
        <taxon>Novosphingobium</taxon>
    </lineage>
</organism>
<evidence type="ECO:0008006" key="4">
    <source>
        <dbReference type="Google" id="ProtNLM"/>
    </source>
</evidence>
<reference evidence="2 3" key="1">
    <citation type="journal article" date="2015" name="G3 (Bethesda)">
        <title>Insights into Ongoing Evolution of the Hexachlorocyclohexane Catabolic Pathway from Comparative Genomics of Ten Sphingomonadaceae Strains.</title>
        <authorList>
            <person name="Pearce S.L."/>
            <person name="Oakeshott J.G."/>
            <person name="Pandey G."/>
        </authorList>
    </citation>
    <scope>NUCLEOTIDE SEQUENCE [LARGE SCALE GENOMIC DNA]</scope>
    <source>
        <strain evidence="2 3">LL02</strain>
    </source>
</reference>
<protein>
    <recommendedName>
        <fullName evidence="4">EexN family lipoprotein</fullName>
    </recommendedName>
</protein>
<comment type="caution">
    <text evidence="2">The sequence shown here is derived from an EMBL/GenBank/DDBJ whole genome shotgun (WGS) entry which is preliminary data.</text>
</comment>
<name>A0A0J7XID4_9SPHN</name>
<evidence type="ECO:0000313" key="2">
    <source>
        <dbReference type="EMBL" id="KMS51409.1"/>
    </source>
</evidence>
<dbReference type="Proteomes" id="UP000052268">
    <property type="component" value="Unassembled WGS sequence"/>
</dbReference>
<proteinExistence type="predicted"/>